<evidence type="ECO:0000256" key="1">
    <source>
        <dbReference type="ARBA" id="ARBA00004519"/>
    </source>
</evidence>
<dbReference type="HOGENOM" id="CLU_018816_2_1_6"/>
<proteinExistence type="inferred from homology"/>
<dbReference type="Gene3D" id="2.40.50.100">
    <property type="match status" value="1"/>
</dbReference>
<name>D4XSU7_ACIHA</name>
<dbReference type="Pfam" id="PF25917">
    <property type="entry name" value="BSH_RND"/>
    <property type="match status" value="1"/>
</dbReference>
<feature type="domain" description="Multidrug resistance protein MdtA-like beta-barrel" evidence="8">
    <location>
        <begin position="217"/>
        <end position="303"/>
    </location>
</feature>
<dbReference type="InterPro" id="IPR058626">
    <property type="entry name" value="MdtA-like_b-barrel"/>
</dbReference>
<dbReference type="GO" id="GO:0022857">
    <property type="term" value="F:transmembrane transporter activity"/>
    <property type="evidence" value="ECO:0007669"/>
    <property type="project" value="InterPro"/>
</dbReference>
<organism evidence="10 11">
    <name type="scientific">Acinetobacter haemolyticus ATCC 19194</name>
    <dbReference type="NCBI Taxonomy" id="707232"/>
    <lineage>
        <taxon>Bacteria</taxon>
        <taxon>Pseudomonadati</taxon>
        <taxon>Pseudomonadota</taxon>
        <taxon>Gammaproteobacteria</taxon>
        <taxon>Moraxellales</taxon>
        <taxon>Moraxellaceae</taxon>
        <taxon>Acinetobacter</taxon>
    </lineage>
</organism>
<protein>
    <submittedName>
        <fullName evidence="10">Efflux transporter, RND family, MFP subunit</fullName>
    </submittedName>
</protein>
<dbReference type="Gene3D" id="1.10.287.470">
    <property type="entry name" value="Helix hairpin bin"/>
    <property type="match status" value="1"/>
</dbReference>
<accession>D4XSU7</accession>
<dbReference type="InterPro" id="IPR058627">
    <property type="entry name" value="MdtA-like_C"/>
</dbReference>
<evidence type="ECO:0000313" key="10">
    <source>
        <dbReference type="EMBL" id="EFF81724.1"/>
    </source>
</evidence>
<dbReference type="InterPro" id="IPR006143">
    <property type="entry name" value="RND_pump_MFP"/>
</dbReference>
<dbReference type="Pfam" id="PF25944">
    <property type="entry name" value="Beta-barrel_RND"/>
    <property type="match status" value="1"/>
</dbReference>
<feature type="chain" id="PRO_5003067740" evidence="5">
    <location>
        <begin position="24"/>
        <end position="407"/>
    </location>
</feature>
<dbReference type="SUPFAM" id="SSF111369">
    <property type="entry name" value="HlyD-like secretion proteins"/>
    <property type="match status" value="1"/>
</dbReference>
<dbReference type="PANTHER" id="PTHR30158:SF3">
    <property type="entry name" value="MULTIDRUG EFFLUX PUMP SUBUNIT ACRA-RELATED"/>
    <property type="match status" value="1"/>
</dbReference>
<dbReference type="PROSITE" id="PS51257">
    <property type="entry name" value="PROKAR_LIPOPROTEIN"/>
    <property type="match status" value="1"/>
</dbReference>
<dbReference type="GO" id="GO:0046677">
    <property type="term" value="P:response to antibiotic"/>
    <property type="evidence" value="ECO:0007669"/>
    <property type="project" value="TreeGrafter"/>
</dbReference>
<dbReference type="Pfam" id="PF25876">
    <property type="entry name" value="HH_MFP_RND"/>
    <property type="match status" value="1"/>
</dbReference>
<evidence type="ECO:0000256" key="5">
    <source>
        <dbReference type="SAM" id="SignalP"/>
    </source>
</evidence>
<feature type="signal peptide" evidence="5">
    <location>
        <begin position="1"/>
        <end position="23"/>
    </location>
</feature>
<dbReference type="RefSeq" id="WP_004640434.1">
    <property type="nucleotide sequence ID" value="NZ_GG770435.1"/>
</dbReference>
<feature type="coiled-coil region" evidence="3">
    <location>
        <begin position="111"/>
        <end position="176"/>
    </location>
</feature>
<keyword evidence="3" id="KW-0175">Coiled coil</keyword>
<feature type="domain" description="Multidrug resistance protein MdtA-like alpha-helical hairpin" evidence="6">
    <location>
        <begin position="111"/>
        <end position="180"/>
    </location>
</feature>
<dbReference type="NCBIfam" id="TIGR01730">
    <property type="entry name" value="RND_mfp"/>
    <property type="match status" value="1"/>
</dbReference>
<dbReference type="Gene3D" id="2.40.420.20">
    <property type="match status" value="1"/>
</dbReference>
<feature type="region of interest" description="Disordered" evidence="4">
    <location>
        <begin position="376"/>
        <end position="407"/>
    </location>
</feature>
<dbReference type="GO" id="GO:0005886">
    <property type="term" value="C:plasma membrane"/>
    <property type="evidence" value="ECO:0007669"/>
    <property type="project" value="UniProtKB-SubCell"/>
</dbReference>
<dbReference type="EMBL" id="ADMT01000208">
    <property type="protein sequence ID" value="EFF81724.1"/>
    <property type="molecule type" value="Genomic_DNA"/>
</dbReference>
<evidence type="ECO:0000256" key="2">
    <source>
        <dbReference type="ARBA" id="ARBA00009477"/>
    </source>
</evidence>
<keyword evidence="5" id="KW-0732">Signal</keyword>
<comment type="similarity">
    <text evidence="2">Belongs to the membrane fusion protein (MFP) (TC 8.A.1) family.</text>
</comment>
<dbReference type="Pfam" id="PF25967">
    <property type="entry name" value="RND-MFP_C"/>
    <property type="match status" value="1"/>
</dbReference>
<evidence type="ECO:0000256" key="4">
    <source>
        <dbReference type="SAM" id="MobiDB-lite"/>
    </source>
</evidence>
<sequence>MMSAKLWAPALTACALATSIALVGCSKDTNDAQQAAAAQQMPPAEVGVIVAQPQSIEQNVELSGRTSAYQISEVRPQTSGVILKRLFTEGSYISEGQALYELDSRANRAALDNAKAALLQQQANLSSLRTKLNRYQQLVSSNAVSKQEYDDLLGQVRVSEAQVAAAQAQVKNAEVDFGYSTIRSPISGQSGRSSVTAGALVTANQTAPLVTIQQLDPIYVDINQSSAELLRLRQQLSKGSLSNSNNTKVKLKLEDGSTYPIEGQLTFSDASVNQDTGTVTLRAVFSNPNHLLLPGMYTTAQIVQGLVPNAYLIPQAAVARLPTGQATVMIVNDKGAVETRPIDTAGVQGQNWIVTNGLKAGDKVIVEGVAKVKDGQEVSAKPYQAQPANEKNAAQPAQAEQKATVKA</sequence>
<evidence type="ECO:0000259" key="9">
    <source>
        <dbReference type="Pfam" id="PF25967"/>
    </source>
</evidence>
<comment type="caution">
    <text evidence="10">The sequence shown here is derived from an EMBL/GenBank/DDBJ whole genome shotgun (WGS) entry which is preliminary data.</text>
</comment>
<dbReference type="FunFam" id="2.40.420.20:FF:000001">
    <property type="entry name" value="Efflux RND transporter periplasmic adaptor subunit"/>
    <property type="match status" value="1"/>
</dbReference>
<feature type="domain" description="Multidrug resistance protein MdtA-like C-terminal permuted SH3" evidence="9">
    <location>
        <begin position="309"/>
        <end position="369"/>
    </location>
</feature>
<dbReference type="Gene3D" id="2.40.30.170">
    <property type="match status" value="1"/>
</dbReference>
<dbReference type="AlphaFoldDB" id="D4XSU7"/>
<comment type="subcellular location">
    <subcellularLocation>
        <location evidence="1">Cell inner membrane</location>
        <topology evidence="1">Lipid-anchor</topology>
    </subcellularLocation>
</comment>
<dbReference type="InterPro" id="IPR058625">
    <property type="entry name" value="MdtA-like_BSH"/>
</dbReference>
<feature type="domain" description="Multidrug resistance protein MdtA-like barrel-sandwich hybrid" evidence="7">
    <location>
        <begin position="72"/>
        <end position="213"/>
    </location>
</feature>
<evidence type="ECO:0000256" key="3">
    <source>
        <dbReference type="SAM" id="Coils"/>
    </source>
</evidence>
<evidence type="ECO:0000259" key="6">
    <source>
        <dbReference type="Pfam" id="PF25876"/>
    </source>
</evidence>
<reference evidence="11" key="1">
    <citation type="submission" date="2010-03" db="EMBL/GenBank/DDBJ databases">
        <title>Complete sequence of Mobiluncus curtisii ATCC 43063.</title>
        <authorList>
            <person name="Muzny D."/>
            <person name="Qin X."/>
            <person name="Deng J."/>
            <person name="Jiang H."/>
            <person name="Liu Y."/>
            <person name="Qu J."/>
            <person name="Song X.-Z."/>
            <person name="Zhang L."/>
            <person name="Thornton R."/>
            <person name="Coyle M."/>
            <person name="Francisco L."/>
            <person name="Jackson L."/>
            <person name="Javaid M."/>
            <person name="Korchina V."/>
            <person name="Kovar C."/>
            <person name="Mata R."/>
            <person name="Mathew T."/>
            <person name="Ngo R."/>
            <person name="Nguyen L."/>
            <person name="Nguyen N."/>
            <person name="Okwuonu G."/>
            <person name="Ongeri F."/>
            <person name="Pham C."/>
            <person name="Simmons D."/>
            <person name="Wilczek-Boney K."/>
            <person name="Hale W."/>
            <person name="Jakkamsetti A."/>
            <person name="Pham P."/>
            <person name="Ruth R."/>
            <person name="San Lucas F."/>
            <person name="Warren J."/>
            <person name="Zhang J."/>
            <person name="Zhao Z."/>
            <person name="Zhou C."/>
            <person name="Zhu D."/>
            <person name="Lee S."/>
            <person name="Bess C."/>
            <person name="Blankenburg K."/>
            <person name="Forbes L."/>
            <person name="Fu Q."/>
            <person name="Gubbala S."/>
            <person name="Hirani K."/>
            <person name="Jayaseelan J.C."/>
            <person name="Lara F."/>
            <person name="Munidasa M."/>
            <person name="Palculict T."/>
            <person name="Patil S."/>
            <person name="Pu L.-L."/>
            <person name="Saada N."/>
            <person name="Tang L."/>
            <person name="Weissenberger G."/>
            <person name="Zhu Y."/>
            <person name="Hemphill L."/>
            <person name="Shang Y."/>
            <person name="Youmans B."/>
            <person name="Ayvaz T."/>
            <person name="Ross M."/>
            <person name="Santibanez J."/>
            <person name="Aqrawi P."/>
            <person name="Gross S."/>
            <person name="Joshi V."/>
            <person name="Fowler G."/>
            <person name="Nazareth L."/>
            <person name="Reid J."/>
            <person name="Worley K."/>
            <person name="Petrosino J."/>
            <person name="Highlander S."/>
            <person name="Gibbs R."/>
            <person name="Gibbs R."/>
        </authorList>
    </citation>
    <scope>NUCLEOTIDE SEQUENCE [LARGE SCALE GENOMIC DNA]</scope>
    <source>
        <strain evidence="11">ATCC 19194</strain>
    </source>
</reference>
<dbReference type="Proteomes" id="UP000003085">
    <property type="component" value="Unassembled WGS sequence"/>
</dbReference>
<dbReference type="InterPro" id="IPR058624">
    <property type="entry name" value="MdtA-like_HH"/>
</dbReference>
<dbReference type="PANTHER" id="PTHR30158">
    <property type="entry name" value="ACRA/E-RELATED COMPONENT OF DRUG EFFLUX TRANSPORTER"/>
    <property type="match status" value="1"/>
</dbReference>
<evidence type="ECO:0000313" key="11">
    <source>
        <dbReference type="Proteomes" id="UP000003085"/>
    </source>
</evidence>
<evidence type="ECO:0000259" key="8">
    <source>
        <dbReference type="Pfam" id="PF25944"/>
    </source>
</evidence>
<evidence type="ECO:0000259" key="7">
    <source>
        <dbReference type="Pfam" id="PF25917"/>
    </source>
</evidence>
<gene>
    <name evidence="10" type="ORF">HMP0015_2789</name>
</gene>